<dbReference type="PATRIC" id="fig|595434.4.peg.5"/>
<reference evidence="3" key="1">
    <citation type="submission" date="2015-05" db="EMBL/GenBank/DDBJ databases">
        <title>Permanent draft genome of Rhodopirellula islandicus K833.</title>
        <authorList>
            <person name="Kizina J."/>
            <person name="Richter M."/>
            <person name="Glockner F.O."/>
            <person name="Harder J."/>
        </authorList>
    </citation>
    <scope>NUCLEOTIDE SEQUENCE [LARGE SCALE GENOMIC DNA]</scope>
    <source>
        <strain evidence="3">K833</strain>
    </source>
</reference>
<name>A0A0J1BMS3_RHOIS</name>
<dbReference type="Proteomes" id="UP000036367">
    <property type="component" value="Unassembled WGS sequence"/>
</dbReference>
<comment type="caution">
    <text evidence="3">The sequence shown here is derived from an EMBL/GenBank/DDBJ whole genome shotgun (WGS) entry which is preliminary data.</text>
</comment>
<keyword evidence="2 3" id="KW-0812">Transmembrane</keyword>
<sequence length="257" mass="29267">MSATSASPSSGSTAAQTATPSRTRKRVATGYRFLLITVSSLIIGGLLFVMIRTFGYVEGTEFAPNHFQTRRFSFYEIPLVHWQITPIRRVSTTPETARYLTQSKILTMPNQIPDRWDLVEIRHGLQDAEPHDPALLLDHLRLMDEGISVWKQWSKKNPKQAQQLWPTIAKLADRELYILIPRLMELTRDVEDVATLKGTVADYLAEEYVSLIRDMRDAQRDELADALLAEALEESPDNMELQSLKKDRQTVDPAENT</sequence>
<keyword evidence="2" id="KW-0472">Membrane</keyword>
<dbReference type="EMBL" id="LECT01000001">
    <property type="protein sequence ID" value="KLU07826.1"/>
    <property type="molecule type" value="Genomic_DNA"/>
</dbReference>
<evidence type="ECO:0000256" key="2">
    <source>
        <dbReference type="SAM" id="Phobius"/>
    </source>
</evidence>
<evidence type="ECO:0000313" key="4">
    <source>
        <dbReference type="Proteomes" id="UP000036367"/>
    </source>
</evidence>
<dbReference type="AlphaFoldDB" id="A0A0J1BMS3"/>
<feature type="transmembrane region" description="Helical" evidence="2">
    <location>
        <begin position="31"/>
        <end position="51"/>
    </location>
</feature>
<proteinExistence type="predicted"/>
<feature type="region of interest" description="Disordered" evidence="1">
    <location>
        <begin position="1"/>
        <end position="21"/>
    </location>
</feature>
<dbReference type="RefSeq" id="WP_047812210.1">
    <property type="nucleotide sequence ID" value="NZ_LECT01000001.1"/>
</dbReference>
<evidence type="ECO:0000313" key="3">
    <source>
        <dbReference type="EMBL" id="KLU07826.1"/>
    </source>
</evidence>
<evidence type="ECO:0000256" key="1">
    <source>
        <dbReference type="SAM" id="MobiDB-lite"/>
    </source>
</evidence>
<dbReference type="STRING" id="595434.RISK_000005"/>
<organism evidence="3 4">
    <name type="scientific">Rhodopirellula islandica</name>
    <dbReference type="NCBI Taxonomy" id="595434"/>
    <lineage>
        <taxon>Bacteria</taxon>
        <taxon>Pseudomonadati</taxon>
        <taxon>Planctomycetota</taxon>
        <taxon>Planctomycetia</taxon>
        <taxon>Pirellulales</taxon>
        <taxon>Pirellulaceae</taxon>
        <taxon>Rhodopirellula</taxon>
    </lineage>
</organism>
<protein>
    <submittedName>
        <fullName evidence="3">Transmembrane protein</fullName>
    </submittedName>
</protein>
<gene>
    <name evidence="3" type="ORF">RISK_000005</name>
</gene>
<dbReference type="OrthoDB" id="263024at2"/>
<accession>A0A0J1BMS3</accession>
<keyword evidence="2" id="KW-1133">Transmembrane helix</keyword>
<feature type="region of interest" description="Disordered" evidence="1">
    <location>
        <begin position="236"/>
        <end position="257"/>
    </location>
</feature>
<keyword evidence="4" id="KW-1185">Reference proteome</keyword>